<evidence type="ECO:0000313" key="2">
    <source>
        <dbReference type="EMBL" id="SFC57595.1"/>
    </source>
</evidence>
<evidence type="ECO:0000259" key="1">
    <source>
        <dbReference type="Pfam" id="PF07110"/>
    </source>
</evidence>
<dbReference type="STRING" id="1123010.SAMN02745724_02003"/>
<evidence type="ECO:0000313" key="3">
    <source>
        <dbReference type="Proteomes" id="UP000198862"/>
    </source>
</evidence>
<sequence>MIKFVMNLTRHPKMSLVDFKEYWEQQHAPLFLKNAKKLGAKKYVQSLTIDSPINQGLRESRGMQAQFDGVAEVWFESEQALIEGMSSAEGQQIATALQTDESNFIDHSKSAAYIVEEQILL</sequence>
<gene>
    <name evidence="2" type="ORF">SAMN02745724_02003</name>
</gene>
<name>A0A1I1KAT8_9GAMM</name>
<dbReference type="InterPro" id="IPR011008">
    <property type="entry name" value="Dimeric_a/b-barrel"/>
</dbReference>
<reference evidence="2 3" key="1">
    <citation type="submission" date="2016-10" db="EMBL/GenBank/DDBJ databases">
        <authorList>
            <person name="de Groot N.N."/>
        </authorList>
    </citation>
    <scope>NUCLEOTIDE SEQUENCE [LARGE SCALE GENOMIC DNA]</scope>
    <source>
        <strain evidence="2 3">DSM 6059</strain>
    </source>
</reference>
<accession>A0A1I1KAT8</accession>
<dbReference type="Pfam" id="PF07110">
    <property type="entry name" value="EthD"/>
    <property type="match status" value="1"/>
</dbReference>
<dbReference type="AlphaFoldDB" id="A0A1I1KAT8"/>
<dbReference type="OrthoDB" id="6369070at2"/>
<protein>
    <recommendedName>
        <fullName evidence="1">EthD domain-containing protein</fullName>
    </recommendedName>
</protein>
<proteinExistence type="predicted"/>
<dbReference type="Gene3D" id="3.30.70.100">
    <property type="match status" value="1"/>
</dbReference>
<dbReference type="RefSeq" id="WP_091983297.1">
    <property type="nucleotide sequence ID" value="NZ_FOLO01000012.1"/>
</dbReference>
<dbReference type="NCBIfam" id="TIGR02118">
    <property type="entry name" value="EthD family reductase"/>
    <property type="match status" value="1"/>
</dbReference>
<dbReference type="SUPFAM" id="SSF54909">
    <property type="entry name" value="Dimeric alpha+beta barrel"/>
    <property type="match status" value="1"/>
</dbReference>
<dbReference type="Proteomes" id="UP000198862">
    <property type="component" value="Unassembled WGS sequence"/>
</dbReference>
<feature type="domain" description="EthD" evidence="1">
    <location>
        <begin position="11"/>
        <end position="108"/>
    </location>
</feature>
<dbReference type="EMBL" id="FOLO01000012">
    <property type="protein sequence ID" value="SFC57595.1"/>
    <property type="molecule type" value="Genomic_DNA"/>
</dbReference>
<dbReference type="InterPro" id="IPR009799">
    <property type="entry name" value="EthD_dom"/>
</dbReference>
<keyword evidence="3" id="KW-1185">Reference proteome</keyword>
<organism evidence="2 3">
    <name type="scientific">Pseudoalteromonas denitrificans DSM 6059</name>
    <dbReference type="NCBI Taxonomy" id="1123010"/>
    <lineage>
        <taxon>Bacteria</taxon>
        <taxon>Pseudomonadati</taxon>
        <taxon>Pseudomonadota</taxon>
        <taxon>Gammaproteobacteria</taxon>
        <taxon>Alteromonadales</taxon>
        <taxon>Pseudoalteromonadaceae</taxon>
        <taxon>Pseudoalteromonas</taxon>
    </lineage>
</organism>
<dbReference type="GO" id="GO:0016491">
    <property type="term" value="F:oxidoreductase activity"/>
    <property type="evidence" value="ECO:0007669"/>
    <property type="project" value="InterPro"/>
</dbReference>